<organism evidence="1 2">
    <name type="scientific">Burkholderia cepacia</name>
    <name type="common">Pseudomonas cepacia</name>
    <dbReference type="NCBI Taxonomy" id="292"/>
    <lineage>
        <taxon>Bacteria</taxon>
        <taxon>Pseudomonadati</taxon>
        <taxon>Pseudomonadota</taxon>
        <taxon>Betaproteobacteria</taxon>
        <taxon>Burkholderiales</taxon>
        <taxon>Burkholderiaceae</taxon>
        <taxon>Burkholderia</taxon>
        <taxon>Burkholderia cepacia complex</taxon>
    </lineage>
</organism>
<dbReference type="AlphaFoldDB" id="A0A103ZJ10"/>
<dbReference type="EMBL" id="LOYH01000058">
    <property type="protein sequence ID" value="KVK80935.1"/>
    <property type="molecule type" value="Genomic_DNA"/>
</dbReference>
<accession>A0A103ZJ10</accession>
<protein>
    <submittedName>
        <fullName evidence="1">Uncharacterized protein</fullName>
    </submittedName>
</protein>
<gene>
    <name evidence="1" type="ORF">WS90_16820</name>
</gene>
<sequence length="60" mass="6959">MGRLEYPLQDEIFAVFERACREGNFDVAEYLLCALEAVACQKRDEQKLDRAYLALVNTRC</sequence>
<dbReference type="Proteomes" id="UP000069001">
    <property type="component" value="Unassembled WGS sequence"/>
</dbReference>
<evidence type="ECO:0000313" key="2">
    <source>
        <dbReference type="Proteomes" id="UP000069001"/>
    </source>
</evidence>
<comment type="caution">
    <text evidence="1">The sequence shown here is derived from an EMBL/GenBank/DDBJ whole genome shotgun (WGS) entry which is preliminary data.</text>
</comment>
<name>A0A103ZJ10_BURCE</name>
<proteinExistence type="predicted"/>
<reference evidence="1 2" key="1">
    <citation type="submission" date="2015-11" db="EMBL/GenBank/DDBJ databases">
        <title>Expanding the genomic diversity of Burkholderia species for the development of highly accurate diagnostics.</title>
        <authorList>
            <person name="Sahl J."/>
            <person name="Keim P."/>
            <person name="Wagner D."/>
        </authorList>
    </citation>
    <scope>NUCLEOTIDE SEQUENCE [LARGE SCALE GENOMIC DNA]</scope>
    <source>
        <strain evidence="1 2">MSMB1302</strain>
    </source>
</reference>
<evidence type="ECO:0000313" key="1">
    <source>
        <dbReference type="EMBL" id="KVK80935.1"/>
    </source>
</evidence>